<dbReference type="Gene3D" id="3.90.320.10">
    <property type="match status" value="1"/>
</dbReference>
<protein>
    <submittedName>
        <fullName evidence="2">Phage-type endonuclease</fullName>
    </submittedName>
</protein>
<gene>
    <name evidence="2" type="ORF">J2W50_003882</name>
</gene>
<evidence type="ECO:0000313" key="3">
    <source>
        <dbReference type="Proteomes" id="UP001260715"/>
    </source>
</evidence>
<evidence type="ECO:0000259" key="1">
    <source>
        <dbReference type="Pfam" id="PF09588"/>
    </source>
</evidence>
<dbReference type="InterPro" id="IPR011335">
    <property type="entry name" value="Restrct_endonuc-II-like"/>
</dbReference>
<dbReference type="InterPro" id="IPR019080">
    <property type="entry name" value="YqaJ_viral_recombinase"/>
</dbReference>
<organism evidence="2 3">
    <name type="scientific">Herbaspirillum frisingense</name>
    <dbReference type="NCBI Taxonomy" id="92645"/>
    <lineage>
        <taxon>Bacteria</taxon>
        <taxon>Pseudomonadati</taxon>
        <taxon>Pseudomonadota</taxon>
        <taxon>Betaproteobacteria</taxon>
        <taxon>Burkholderiales</taxon>
        <taxon>Oxalobacteraceae</taxon>
        <taxon>Herbaspirillum</taxon>
    </lineage>
</organism>
<reference evidence="2 3" key="1">
    <citation type="submission" date="2023-07" db="EMBL/GenBank/DDBJ databases">
        <title>Sorghum-associated microbial communities from plants grown in Nebraska, USA.</title>
        <authorList>
            <person name="Schachtman D."/>
        </authorList>
    </citation>
    <scope>NUCLEOTIDE SEQUENCE [LARGE SCALE GENOMIC DNA]</scope>
    <source>
        <strain evidence="2 3">596</strain>
    </source>
</reference>
<sequence>MPVPNAQSTRRPGHAALRLVKTRDLSREEWLSVRRQGIGSSDAAAAIGLNPHQSMLELWMLKTGRAHLLPQSDPGDRTSATYWGSLLEPIVAAHYTHETGNKVRKINAVLQHPDLDKAWMLANIDREILGAPDVQILECKTAGEFGARTWREGVPEYVQCQVQHQLAVTGKDAADVCVLICGQEIQIHRIDRDDDLIEGLIRLEREFWHYVEKDIQPPADGSESADRALRSLYSRDYGNVVDFRDNRAMSAVFADLQSIREEIATRDKIEQQLKQTIQQMMGSSSRALFETGSVSWKRSKDSTQLDTIRLEADHPDLLKSYLSPKAGNRRFLVFP</sequence>
<dbReference type="NCBIfam" id="TIGR03033">
    <property type="entry name" value="phage_rel_nuc"/>
    <property type="match status" value="1"/>
</dbReference>
<dbReference type="InterPro" id="IPR011604">
    <property type="entry name" value="PDDEXK-like_dom_sf"/>
</dbReference>
<dbReference type="PANTHER" id="PTHR46609">
    <property type="entry name" value="EXONUCLEASE, PHAGE-TYPE/RECB, C-TERMINAL DOMAIN-CONTAINING PROTEIN"/>
    <property type="match status" value="1"/>
</dbReference>
<dbReference type="RefSeq" id="WP_310011561.1">
    <property type="nucleotide sequence ID" value="NZ_JAVDSJ010000005.1"/>
</dbReference>
<keyword evidence="2" id="KW-0540">Nuclease</keyword>
<keyword evidence="2" id="KW-0255">Endonuclease</keyword>
<comment type="caution">
    <text evidence="2">The sequence shown here is derived from an EMBL/GenBank/DDBJ whole genome shotgun (WGS) entry which is preliminary data.</text>
</comment>
<evidence type="ECO:0000313" key="2">
    <source>
        <dbReference type="EMBL" id="MDR6585664.1"/>
    </source>
</evidence>
<dbReference type="GO" id="GO:0004519">
    <property type="term" value="F:endonuclease activity"/>
    <property type="evidence" value="ECO:0007669"/>
    <property type="project" value="UniProtKB-KW"/>
</dbReference>
<dbReference type="Pfam" id="PF09588">
    <property type="entry name" value="YqaJ"/>
    <property type="match status" value="1"/>
</dbReference>
<dbReference type="EMBL" id="JAVDSJ010000005">
    <property type="protein sequence ID" value="MDR6585664.1"/>
    <property type="molecule type" value="Genomic_DNA"/>
</dbReference>
<accession>A0ABU1PIJ0</accession>
<dbReference type="SUPFAM" id="SSF52980">
    <property type="entry name" value="Restriction endonuclease-like"/>
    <property type="match status" value="1"/>
</dbReference>
<dbReference type="InterPro" id="IPR017482">
    <property type="entry name" value="Lambda-type_endonuclease"/>
</dbReference>
<name>A0ABU1PIJ0_9BURK</name>
<feature type="domain" description="YqaJ viral recombinase" evidence="1">
    <location>
        <begin position="29"/>
        <end position="171"/>
    </location>
</feature>
<dbReference type="InterPro" id="IPR051703">
    <property type="entry name" value="NF-kappa-B_Signaling_Reg"/>
</dbReference>
<keyword evidence="3" id="KW-1185">Reference proteome</keyword>
<dbReference type="PANTHER" id="PTHR46609:SF6">
    <property type="entry name" value="EXONUCLEASE, PHAGE-TYPE_RECB, C-TERMINAL DOMAIN-CONTAINING PROTEIN-RELATED"/>
    <property type="match status" value="1"/>
</dbReference>
<keyword evidence="2" id="KW-0378">Hydrolase</keyword>
<proteinExistence type="predicted"/>
<dbReference type="Proteomes" id="UP001260715">
    <property type="component" value="Unassembled WGS sequence"/>
</dbReference>